<dbReference type="PaxDb" id="39947-A0A0P0WJK2"/>
<name>A0A0P0WJK2_ORYSJ</name>
<feature type="compositionally biased region" description="Pro residues" evidence="1">
    <location>
        <begin position="116"/>
        <end position="127"/>
    </location>
</feature>
<proteinExistence type="predicted"/>
<evidence type="ECO:0000313" key="2">
    <source>
        <dbReference type="EMBL" id="BAS92874.1"/>
    </source>
</evidence>
<accession>A0A0P0WJK2</accession>
<sequence length="127" mass="14224">MKPRPCPFSWWRHHYRRSCCCCRLCDSWLAARPFHDSPLAAASAVALLPSSDPGIHPPLPREPCRRSRQTRSRPHRRNLNRNPRRRRSGRGPRTPGWRAPPPRHAPSSGDAQSPPVAAPPPATAATP</sequence>
<reference evidence="2 3" key="2">
    <citation type="journal article" date="2013" name="Plant Cell Physiol.">
        <title>Rice Annotation Project Database (RAP-DB): an integrative and interactive database for rice genomics.</title>
        <authorList>
            <person name="Sakai H."/>
            <person name="Lee S.S."/>
            <person name="Tanaka T."/>
            <person name="Numa H."/>
            <person name="Kim J."/>
            <person name="Kawahara Y."/>
            <person name="Wakimoto H."/>
            <person name="Yang C.C."/>
            <person name="Iwamoto M."/>
            <person name="Abe T."/>
            <person name="Yamada Y."/>
            <person name="Muto A."/>
            <person name="Inokuchi H."/>
            <person name="Ikemura T."/>
            <person name="Matsumoto T."/>
            <person name="Sasaki T."/>
            <person name="Itoh T."/>
        </authorList>
    </citation>
    <scope>NUCLEOTIDE SEQUENCE [LARGE SCALE GENOMIC DNA]</scope>
    <source>
        <strain evidence="3">cv. Nipponbare</strain>
    </source>
</reference>
<gene>
    <name evidence="2" type="ordered locus">Os05g0222766</name>
    <name evidence="2" type="ORF">OSNPB_050222766</name>
</gene>
<dbReference type="EMBL" id="AP014961">
    <property type="protein sequence ID" value="BAS92874.1"/>
    <property type="molecule type" value="Genomic_DNA"/>
</dbReference>
<organism evidence="2 3">
    <name type="scientific">Oryza sativa subsp. japonica</name>
    <name type="common">Rice</name>
    <dbReference type="NCBI Taxonomy" id="39947"/>
    <lineage>
        <taxon>Eukaryota</taxon>
        <taxon>Viridiplantae</taxon>
        <taxon>Streptophyta</taxon>
        <taxon>Embryophyta</taxon>
        <taxon>Tracheophyta</taxon>
        <taxon>Spermatophyta</taxon>
        <taxon>Magnoliopsida</taxon>
        <taxon>Liliopsida</taxon>
        <taxon>Poales</taxon>
        <taxon>Poaceae</taxon>
        <taxon>BOP clade</taxon>
        <taxon>Oryzoideae</taxon>
        <taxon>Oryzeae</taxon>
        <taxon>Oryzinae</taxon>
        <taxon>Oryza</taxon>
        <taxon>Oryza sativa</taxon>
    </lineage>
</organism>
<reference evidence="2 3" key="3">
    <citation type="journal article" date="2013" name="Rice">
        <title>Improvement of the Oryza sativa Nipponbare reference genome using next generation sequence and optical map data.</title>
        <authorList>
            <person name="Kawahara Y."/>
            <person name="de la Bastide M."/>
            <person name="Hamilton J.P."/>
            <person name="Kanamori H."/>
            <person name="McCombie W.R."/>
            <person name="Ouyang S."/>
            <person name="Schwartz D.C."/>
            <person name="Tanaka T."/>
            <person name="Wu J."/>
            <person name="Zhou S."/>
            <person name="Childs K.L."/>
            <person name="Davidson R.M."/>
            <person name="Lin H."/>
            <person name="Quesada-Ocampo L."/>
            <person name="Vaillancourt B."/>
            <person name="Sakai H."/>
            <person name="Lee S.S."/>
            <person name="Kim J."/>
            <person name="Numa H."/>
            <person name="Itoh T."/>
            <person name="Buell C.R."/>
            <person name="Matsumoto T."/>
        </authorList>
    </citation>
    <scope>NUCLEOTIDE SEQUENCE [LARGE SCALE GENOMIC DNA]</scope>
    <source>
        <strain evidence="3">cv. Nipponbare</strain>
    </source>
</reference>
<feature type="compositionally biased region" description="Basic residues" evidence="1">
    <location>
        <begin position="66"/>
        <end position="90"/>
    </location>
</feature>
<dbReference type="Proteomes" id="UP000059680">
    <property type="component" value="Chromosome 5"/>
</dbReference>
<evidence type="ECO:0000256" key="1">
    <source>
        <dbReference type="SAM" id="MobiDB-lite"/>
    </source>
</evidence>
<protein>
    <submittedName>
        <fullName evidence="2">Os05g0222766 protein</fullName>
    </submittedName>
</protein>
<reference evidence="3" key="1">
    <citation type="journal article" date="2005" name="Nature">
        <title>The map-based sequence of the rice genome.</title>
        <authorList>
            <consortium name="International rice genome sequencing project (IRGSP)"/>
            <person name="Matsumoto T."/>
            <person name="Wu J."/>
            <person name="Kanamori H."/>
            <person name="Katayose Y."/>
            <person name="Fujisawa M."/>
            <person name="Namiki N."/>
            <person name="Mizuno H."/>
            <person name="Yamamoto K."/>
            <person name="Antonio B.A."/>
            <person name="Baba T."/>
            <person name="Sakata K."/>
            <person name="Nagamura Y."/>
            <person name="Aoki H."/>
            <person name="Arikawa K."/>
            <person name="Arita K."/>
            <person name="Bito T."/>
            <person name="Chiden Y."/>
            <person name="Fujitsuka N."/>
            <person name="Fukunaka R."/>
            <person name="Hamada M."/>
            <person name="Harada C."/>
            <person name="Hayashi A."/>
            <person name="Hijishita S."/>
            <person name="Honda M."/>
            <person name="Hosokawa S."/>
            <person name="Ichikawa Y."/>
            <person name="Idonuma A."/>
            <person name="Iijima M."/>
            <person name="Ikeda M."/>
            <person name="Ikeno M."/>
            <person name="Ito K."/>
            <person name="Ito S."/>
            <person name="Ito T."/>
            <person name="Ito Y."/>
            <person name="Ito Y."/>
            <person name="Iwabuchi A."/>
            <person name="Kamiya K."/>
            <person name="Karasawa W."/>
            <person name="Kurita K."/>
            <person name="Katagiri S."/>
            <person name="Kikuta A."/>
            <person name="Kobayashi H."/>
            <person name="Kobayashi N."/>
            <person name="Machita K."/>
            <person name="Maehara T."/>
            <person name="Masukawa M."/>
            <person name="Mizubayashi T."/>
            <person name="Mukai Y."/>
            <person name="Nagasaki H."/>
            <person name="Nagata Y."/>
            <person name="Naito S."/>
            <person name="Nakashima M."/>
            <person name="Nakama Y."/>
            <person name="Nakamichi Y."/>
            <person name="Nakamura M."/>
            <person name="Meguro A."/>
            <person name="Negishi M."/>
            <person name="Ohta I."/>
            <person name="Ohta T."/>
            <person name="Okamoto M."/>
            <person name="Ono N."/>
            <person name="Saji S."/>
            <person name="Sakaguchi M."/>
            <person name="Sakai K."/>
            <person name="Shibata M."/>
            <person name="Shimokawa T."/>
            <person name="Song J."/>
            <person name="Takazaki Y."/>
            <person name="Terasawa K."/>
            <person name="Tsugane M."/>
            <person name="Tsuji K."/>
            <person name="Ueda S."/>
            <person name="Waki K."/>
            <person name="Yamagata H."/>
            <person name="Yamamoto M."/>
            <person name="Yamamoto S."/>
            <person name="Yamane H."/>
            <person name="Yoshiki S."/>
            <person name="Yoshihara R."/>
            <person name="Yukawa K."/>
            <person name="Zhong H."/>
            <person name="Yano M."/>
            <person name="Yuan Q."/>
            <person name="Ouyang S."/>
            <person name="Liu J."/>
            <person name="Jones K.M."/>
            <person name="Gansberger K."/>
            <person name="Moffat K."/>
            <person name="Hill J."/>
            <person name="Bera J."/>
            <person name="Fadrosh D."/>
            <person name="Jin S."/>
            <person name="Johri S."/>
            <person name="Kim M."/>
            <person name="Overton L."/>
            <person name="Reardon M."/>
            <person name="Tsitrin T."/>
            <person name="Vuong H."/>
            <person name="Weaver B."/>
            <person name="Ciecko A."/>
            <person name="Tallon L."/>
            <person name="Jackson J."/>
            <person name="Pai G."/>
            <person name="Aken S.V."/>
            <person name="Utterback T."/>
            <person name="Reidmuller S."/>
            <person name="Feldblyum T."/>
            <person name="Hsiao J."/>
            <person name="Zismann V."/>
            <person name="Iobst S."/>
            <person name="de Vazeille A.R."/>
            <person name="Buell C.R."/>
            <person name="Ying K."/>
            <person name="Li Y."/>
            <person name="Lu T."/>
            <person name="Huang Y."/>
            <person name="Zhao Q."/>
            <person name="Feng Q."/>
            <person name="Zhang L."/>
            <person name="Zhu J."/>
            <person name="Weng Q."/>
            <person name="Mu J."/>
            <person name="Lu Y."/>
            <person name="Fan D."/>
            <person name="Liu Y."/>
            <person name="Guan J."/>
            <person name="Zhang Y."/>
            <person name="Yu S."/>
            <person name="Liu X."/>
            <person name="Zhang Y."/>
            <person name="Hong G."/>
            <person name="Han B."/>
            <person name="Choisne N."/>
            <person name="Demange N."/>
            <person name="Orjeda G."/>
            <person name="Samain S."/>
            <person name="Cattolico L."/>
            <person name="Pelletier E."/>
            <person name="Couloux A."/>
            <person name="Segurens B."/>
            <person name="Wincker P."/>
            <person name="D'Hont A."/>
            <person name="Scarpelli C."/>
            <person name="Weissenbach J."/>
            <person name="Salanoubat M."/>
            <person name="Quetier F."/>
            <person name="Yu Y."/>
            <person name="Kim H.R."/>
            <person name="Rambo T."/>
            <person name="Currie J."/>
            <person name="Collura K."/>
            <person name="Luo M."/>
            <person name="Yang T."/>
            <person name="Ammiraju J.S.S."/>
            <person name="Engler F."/>
            <person name="Soderlund C."/>
            <person name="Wing R.A."/>
            <person name="Palmer L.E."/>
            <person name="de la Bastide M."/>
            <person name="Spiegel L."/>
            <person name="Nascimento L."/>
            <person name="Zutavern T."/>
            <person name="O'Shaughnessy A."/>
            <person name="Dike S."/>
            <person name="Dedhia N."/>
            <person name="Preston R."/>
            <person name="Balija V."/>
            <person name="McCombie W.R."/>
            <person name="Chow T."/>
            <person name="Chen H."/>
            <person name="Chung M."/>
            <person name="Chen C."/>
            <person name="Shaw J."/>
            <person name="Wu H."/>
            <person name="Hsiao K."/>
            <person name="Chao Y."/>
            <person name="Chu M."/>
            <person name="Cheng C."/>
            <person name="Hour A."/>
            <person name="Lee P."/>
            <person name="Lin S."/>
            <person name="Lin Y."/>
            <person name="Liou J."/>
            <person name="Liu S."/>
            <person name="Hsing Y."/>
            <person name="Raghuvanshi S."/>
            <person name="Mohanty A."/>
            <person name="Bharti A.K."/>
            <person name="Gaur A."/>
            <person name="Gupta V."/>
            <person name="Kumar D."/>
            <person name="Ravi V."/>
            <person name="Vij S."/>
            <person name="Kapur A."/>
            <person name="Khurana P."/>
            <person name="Khurana P."/>
            <person name="Khurana J.P."/>
            <person name="Tyagi A.K."/>
            <person name="Gaikwad K."/>
            <person name="Singh A."/>
            <person name="Dalal V."/>
            <person name="Srivastava S."/>
            <person name="Dixit A."/>
            <person name="Pal A.K."/>
            <person name="Ghazi I.A."/>
            <person name="Yadav M."/>
            <person name="Pandit A."/>
            <person name="Bhargava A."/>
            <person name="Sureshbabu K."/>
            <person name="Batra K."/>
            <person name="Sharma T.R."/>
            <person name="Mohapatra T."/>
            <person name="Singh N.K."/>
            <person name="Messing J."/>
            <person name="Nelson A.B."/>
            <person name="Fuks G."/>
            <person name="Kavchok S."/>
            <person name="Keizer G."/>
            <person name="Linton E."/>
            <person name="Llaca V."/>
            <person name="Song R."/>
            <person name="Tanyolac B."/>
            <person name="Young S."/>
            <person name="Ho-Il K."/>
            <person name="Hahn J.H."/>
            <person name="Sangsakoo G."/>
            <person name="Vanavichit A."/>
            <person name="de Mattos Luiz.A.T."/>
            <person name="Zimmer P.D."/>
            <person name="Malone G."/>
            <person name="Dellagostin O."/>
            <person name="de Oliveira A.C."/>
            <person name="Bevan M."/>
            <person name="Bancroft I."/>
            <person name="Minx P."/>
            <person name="Cordum H."/>
            <person name="Wilson R."/>
            <person name="Cheng Z."/>
            <person name="Jin W."/>
            <person name="Jiang J."/>
            <person name="Leong S.A."/>
            <person name="Iwama H."/>
            <person name="Gojobori T."/>
            <person name="Itoh T."/>
            <person name="Niimura Y."/>
            <person name="Fujii Y."/>
            <person name="Habara T."/>
            <person name="Sakai H."/>
            <person name="Sato Y."/>
            <person name="Wilson G."/>
            <person name="Kumar K."/>
            <person name="McCouch S."/>
            <person name="Juretic N."/>
            <person name="Hoen D."/>
            <person name="Wright S."/>
            <person name="Bruskiewich R."/>
            <person name="Bureau T."/>
            <person name="Miyao A."/>
            <person name="Hirochika H."/>
            <person name="Nishikawa T."/>
            <person name="Kadowaki K."/>
            <person name="Sugiura M."/>
            <person name="Burr B."/>
            <person name="Sasaki T."/>
        </authorList>
    </citation>
    <scope>NUCLEOTIDE SEQUENCE [LARGE SCALE GENOMIC DNA]</scope>
    <source>
        <strain evidence="3">cv. Nipponbare</strain>
    </source>
</reference>
<keyword evidence="3" id="KW-1185">Reference proteome</keyword>
<dbReference type="InParanoid" id="A0A0P0WJK2"/>
<dbReference type="AlphaFoldDB" id="A0A0P0WJK2"/>
<evidence type="ECO:0000313" key="3">
    <source>
        <dbReference type="Proteomes" id="UP000059680"/>
    </source>
</evidence>
<feature type="region of interest" description="Disordered" evidence="1">
    <location>
        <begin position="48"/>
        <end position="127"/>
    </location>
</feature>